<dbReference type="AlphaFoldDB" id="A0A4V1D1M7"/>
<proteinExistence type="predicted"/>
<name>A0A4V1D1M7_9BACT</name>
<reference evidence="2 3" key="1">
    <citation type="submission" date="2019-02" db="EMBL/GenBank/DDBJ databases">
        <title>Isolation and identification of novel species under the genus Muribaculum.</title>
        <authorList>
            <person name="Miyake S."/>
            <person name="Ding Y."/>
            <person name="Low A."/>
            <person name="Soh M."/>
            <person name="Seedorf H."/>
        </authorList>
    </citation>
    <scope>NUCLEOTIDE SEQUENCE [LARGE SCALE GENOMIC DNA]</scope>
    <source>
        <strain evidence="2 3">TLL-A4</strain>
    </source>
</reference>
<sequence>MKSKITILAIAFLMASILLSSCSTGKGDLKDRNLEQATLSRLDSIPNVEYIGKSDVRALDDNRFQAVIIYYVTDSTGNKVEHNARVTTNDDCSEVYTWEELDSNVLGDTKQMISDKLEEKGIDMDGSMIDALIELKKRLK</sequence>
<gene>
    <name evidence="2" type="ORF">E7746_07525</name>
</gene>
<evidence type="ECO:0008006" key="4">
    <source>
        <dbReference type="Google" id="ProtNLM"/>
    </source>
</evidence>
<organism evidence="2 3">
    <name type="scientific">Muribaculum gordoncarteri</name>
    <dbReference type="NCBI Taxonomy" id="2530390"/>
    <lineage>
        <taxon>Bacteria</taxon>
        <taxon>Pseudomonadati</taxon>
        <taxon>Bacteroidota</taxon>
        <taxon>Bacteroidia</taxon>
        <taxon>Bacteroidales</taxon>
        <taxon>Muribaculaceae</taxon>
        <taxon>Muribaculum</taxon>
    </lineage>
</organism>
<dbReference type="RefSeq" id="WP_123396879.1">
    <property type="nucleotide sequence ID" value="NZ_CANQMU010000043.1"/>
</dbReference>
<protein>
    <recommendedName>
        <fullName evidence="4">Lipoprotein</fullName>
    </recommendedName>
</protein>
<dbReference type="OrthoDB" id="9899065at2"/>
<accession>A0A4V1D1M7</accession>
<dbReference type="EMBL" id="CP039393">
    <property type="protein sequence ID" value="QCD35747.1"/>
    <property type="molecule type" value="Genomic_DNA"/>
</dbReference>
<dbReference type="Proteomes" id="UP000297031">
    <property type="component" value="Chromosome"/>
</dbReference>
<evidence type="ECO:0000313" key="2">
    <source>
        <dbReference type="EMBL" id="QCD35747.1"/>
    </source>
</evidence>
<dbReference type="KEGG" id="mgod:E7746_07525"/>
<dbReference type="PROSITE" id="PS51257">
    <property type="entry name" value="PROKAR_LIPOPROTEIN"/>
    <property type="match status" value="1"/>
</dbReference>
<keyword evidence="1" id="KW-0732">Signal</keyword>
<evidence type="ECO:0000256" key="1">
    <source>
        <dbReference type="SAM" id="SignalP"/>
    </source>
</evidence>
<keyword evidence="3" id="KW-1185">Reference proteome</keyword>
<evidence type="ECO:0000313" key="3">
    <source>
        <dbReference type="Proteomes" id="UP000297031"/>
    </source>
</evidence>
<feature type="chain" id="PRO_5020217526" description="Lipoprotein" evidence="1">
    <location>
        <begin position="26"/>
        <end position="140"/>
    </location>
</feature>
<feature type="signal peptide" evidence="1">
    <location>
        <begin position="1"/>
        <end position="25"/>
    </location>
</feature>